<dbReference type="AlphaFoldDB" id="A0A5B6W6M7"/>
<organism evidence="1 2">
    <name type="scientific">Gossypium australe</name>
    <dbReference type="NCBI Taxonomy" id="47621"/>
    <lineage>
        <taxon>Eukaryota</taxon>
        <taxon>Viridiplantae</taxon>
        <taxon>Streptophyta</taxon>
        <taxon>Embryophyta</taxon>
        <taxon>Tracheophyta</taxon>
        <taxon>Spermatophyta</taxon>
        <taxon>Magnoliopsida</taxon>
        <taxon>eudicotyledons</taxon>
        <taxon>Gunneridae</taxon>
        <taxon>Pentapetalae</taxon>
        <taxon>rosids</taxon>
        <taxon>malvids</taxon>
        <taxon>Malvales</taxon>
        <taxon>Malvaceae</taxon>
        <taxon>Malvoideae</taxon>
        <taxon>Gossypium</taxon>
    </lineage>
</organism>
<accession>A0A5B6W6M7</accession>
<protein>
    <submittedName>
        <fullName evidence="1">Pleiotropic drug resistance protein 3-like</fullName>
    </submittedName>
</protein>
<name>A0A5B6W6M7_9ROSI</name>
<dbReference type="EMBL" id="SMMG02000004">
    <property type="protein sequence ID" value="KAA3477321.1"/>
    <property type="molecule type" value="Genomic_DNA"/>
</dbReference>
<dbReference type="Proteomes" id="UP000325315">
    <property type="component" value="Unassembled WGS sequence"/>
</dbReference>
<keyword evidence="2" id="KW-1185">Reference proteome</keyword>
<dbReference type="Pfam" id="PF14223">
    <property type="entry name" value="Retrotran_gag_2"/>
    <property type="match status" value="1"/>
</dbReference>
<dbReference type="OrthoDB" id="991447at2759"/>
<gene>
    <name evidence="1" type="ORF">EPI10_011216</name>
</gene>
<evidence type="ECO:0000313" key="2">
    <source>
        <dbReference type="Proteomes" id="UP000325315"/>
    </source>
</evidence>
<comment type="caution">
    <text evidence="1">The sequence shown here is derived from an EMBL/GenBank/DDBJ whole genome shotgun (WGS) entry which is preliminary data.</text>
</comment>
<reference evidence="2" key="1">
    <citation type="journal article" date="2019" name="Plant Biotechnol. J.">
        <title>Genome sequencing of the Australian wild diploid species Gossypium australe highlights disease resistance and delayed gland morphogenesis.</title>
        <authorList>
            <person name="Cai Y."/>
            <person name="Cai X."/>
            <person name="Wang Q."/>
            <person name="Wang P."/>
            <person name="Zhang Y."/>
            <person name="Cai C."/>
            <person name="Xu Y."/>
            <person name="Wang K."/>
            <person name="Zhou Z."/>
            <person name="Wang C."/>
            <person name="Geng S."/>
            <person name="Li B."/>
            <person name="Dong Q."/>
            <person name="Hou Y."/>
            <person name="Wang H."/>
            <person name="Ai P."/>
            <person name="Liu Z."/>
            <person name="Yi F."/>
            <person name="Sun M."/>
            <person name="An G."/>
            <person name="Cheng J."/>
            <person name="Zhang Y."/>
            <person name="Shi Q."/>
            <person name="Xie Y."/>
            <person name="Shi X."/>
            <person name="Chang Y."/>
            <person name="Huang F."/>
            <person name="Chen Y."/>
            <person name="Hong S."/>
            <person name="Mi L."/>
            <person name="Sun Q."/>
            <person name="Zhang L."/>
            <person name="Zhou B."/>
            <person name="Peng R."/>
            <person name="Zhang X."/>
            <person name="Liu F."/>
        </authorList>
    </citation>
    <scope>NUCLEOTIDE SEQUENCE [LARGE SCALE GENOMIC DNA]</scope>
    <source>
        <strain evidence="2">cv. PA1801</strain>
    </source>
</reference>
<sequence>MKQHSEKCANKHKAVSCLQNGVSDVIFTRTISCETPKQAWDKLKEEFQDKAAATHQLEKIF</sequence>
<proteinExistence type="predicted"/>
<evidence type="ECO:0000313" key="1">
    <source>
        <dbReference type="EMBL" id="KAA3477321.1"/>
    </source>
</evidence>